<organism evidence="2">
    <name type="scientific">marine sediment metagenome</name>
    <dbReference type="NCBI Taxonomy" id="412755"/>
    <lineage>
        <taxon>unclassified sequences</taxon>
        <taxon>metagenomes</taxon>
        <taxon>ecological metagenomes</taxon>
    </lineage>
</organism>
<gene>
    <name evidence="2" type="ORF">S01H1_51527</name>
</gene>
<proteinExistence type="predicted"/>
<reference evidence="2" key="1">
    <citation type="journal article" date="2014" name="Front. Microbiol.">
        <title>High frequency of phylogenetically diverse reductive dehalogenase-homologous genes in deep subseafloor sedimentary metagenomes.</title>
        <authorList>
            <person name="Kawai M."/>
            <person name="Futagami T."/>
            <person name="Toyoda A."/>
            <person name="Takaki Y."/>
            <person name="Nishi S."/>
            <person name="Hori S."/>
            <person name="Arai W."/>
            <person name="Tsubouchi T."/>
            <person name="Morono Y."/>
            <person name="Uchiyama I."/>
            <person name="Ito T."/>
            <person name="Fujiyama A."/>
            <person name="Inagaki F."/>
            <person name="Takami H."/>
        </authorList>
    </citation>
    <scope>NUCLEOTIDE SEQUENCE</scope>
    <source>
        <strain evidence="2">Expedition CK06-06</strain>
    </source>
</reference>
<name>X0VZW0_9ZZZZ</name>
<sequence length="97" mass="11537">MVFMPRKEKGDMRSMVFEDYFDRFSGERGVNRGRRSPESVTISKKDYQALKAKLEQYEALAEAHKKVKTWNDQLLKELDDMKDDARGFKELQEEKEK</sequence>
<dbReference type="EMBL" id="BARS01033251">
    <property type="protein sequence ID" value="GAG23840.1"/>
    <property type="molecule type" value="Genomic_DNA"/>
</dbReference>
<evidence type="ECO:0000313" key="2">
    <source>
        <dbReference type="EMBL" id="GAG23840.1"/>
    </source>
</evidence>
<dbReference type="AlphaFoldDB" id="X0VZW0"/>
<keyword evidence="1" id="KW-0175">Coiled coil</keyword>
<protein>
    <submittedName>
        <fullName evidence="2">Uncharacterized protein</fullName>
    </submittedName>
</protein>
<comment type="caution">
    <text evidence="2">The sequence shown here is derived from an EMBL/GenBank/DDBJ whole genome shotgun (WGS) entry which is preliminary data.</text>
</comment>
<evidence type="ECO:0000256" key="1">
    <source>
        <dbReference type="SAM" id="Coils"/>
    </source>
</evidence>
<accession>X0VZW0</accession>
<feature type="coiled-coil region" evidence="1">
    <location>
        <begin position="40"/>
        <end position="91"/>
    </location>
</feature>
<feature type="non-terminal residue" evidence="2">
    <location>
        <position position="97"/>
    </location>
</feature>